<reference evidence="19 20" key="1">
    <citation type="journal article" date="2023" name="G3 (Bethesda)">
        <title>A haplotype-resolved chromosome-scale genome for Quercus rubra L. provides insights into the genetics of adaptive traits for red oak species.</title>
        <authorList>
            <person name="Kapoor B."/>
            <person name="Jenkins J."/>
            <person name="Schmutz J."/>
            <person name="Zhebentyayeva T."/>
            <person name="Kuelheim C."/>
            <person name="Coggeshall M."/>
            <person name="Heim C."/>
            <person name="Lasky J.R."/>
            <person name="Leites L."/>
            <person name="Islam-Faridi N."/>
            <person name="Romero-Severson J."/>
            <person name="DeLeo V.L."/>
            <person name="Lucas S.M."/>
            <person name="Lazic D."/>
            <person name="Gailing O."/>
            <person name="Carlson J."/>
            <person name="Staton M."/>
        </authorList>
    </citation>
    <scope>NUCLEOTIDE SEQUENCE [LARGE SCALE GENOMIC DNA]</scope>
    <source>
        <strain evidence="19">Pseudo-F2</strain>
    </source>
</reference>
<dbReference type="InterPro" id="IPR000858">
    <property type="entry name" value="S_locus_glycoprot_dom"/>
</dbReference>
<dbReference type="PROSITE" id="PS00108">
    <property type="entry name" value="PROTEIN_KINASE_ST"/>
    <property type="match status" value="1"/>
</dbReference>
<dbReference type="Gene3D" id="2.90.10.30">
    <property type="match status" value="1"/>
</dbReference>
<dbReference type="Pfam" id="PF00069">
    <property type="entry name" value="Pkinase"/>
    <property type="match status" value="1"/>
</dbReference>
<dbReference type="InterPro" id="IPR008271">
    <property type="entry name" value="Ser/Thr_kinase_AS"/>
</dbReference>
<evidence type="ECO:0000259" key="16">
    <source>
        <dbReference type="PROSITE" id="PS50011"/>
    </source>
</evidence>
<gene>
    <name evidence="19" type="ORF">RGQ29_028081</name>
</gene>
<evidence type="ECO:0000256" key="4">
    <source>
        <dbReference type="ARBA" id="ARBA00022692"/>
    </source>
</evidence>
<dbReference type="SMART" id="SM00108">
    <property type="entry name" value="B_lectin"/>
    <property type="match status" value="1"/>
</dbReference>
<feature type="signal peptide" evidence="15">
    <location>
        <begin position="1"/>
        <end position="34"/>
    </location>
</feature>
<keyword evidence="7 13" id="KW-0418">Kinase</keyword>
<dbReference type="InterPro" id="IPR001480">
    <property type="entry name" value="Bulb-type_lectin_dom"/>
</dbReference>
<feature type="domain" description="Bulb-type lectin" evidence="17">
    <location>
        <begin position="40"/>
        <end position="151"/>
    </location>
</feature>
<dbReference type="EMBL" id="JAXUIC010000008">
    <property type="protein sequence ID" value="KAK4577814.1"/>
    <property type="molecule type" value="Genomic_DNA"/>
</dbReference>
<evidence type="ECO:0000256" key="11">
    <source>
        <dbReference type="ARBA" id="ARBA00023157"/>
    </source>
</evidence>
<dbReference type="Pfam" id="PF01453">
    <property type="entry name" value="B_lectin"/>
    <property type="match status" value="1"/>
</dbReference>
<dbReference type="SUPFAM" id="SSF51110">
    <property type="entry name" value="alpha-D-mannose-specific plant lectins"/>
    <property type="match status" value="1"/>
</dbReference>
<evidence type="ECO:0000256" key="13">
    <source>
        <dbReference type="PIRNR" id="PIRNR000641"/>
    </source>
</evidence>
<evidence type="ECO:0000256" key="2">
    <source>
        <dbReference type="ARBA" id="ARBA00022527"/>
    </source>
</evidence>
<dbReference type="GO" id="GO:0048544">
    <property type="term" value="P:recognition of pollen"/>
    <property type="evidence" value="ECO:0007669"/>
    <property type="project" value="InterPro"/>
</dbReference>
<evidence type="ECO:0000256" key="7">
    <source>
        <dbReference type="ARBA" id="ARBA00022777"/>
    </source>
</evidence>
<keyword evidence="8 13" id="KW-0067">ATP-binding</keyword>
<dbReference type="GO" id="GO:0004674">
    <property type="term" value="F:protein serine/threonine kinase activity"/>
    <property type="evidence" value="ECO:0007669"/>
    <property type="project" value="UniProtKB-KW"/>
</dbReference>
<dbReference type="GO" id="GO:0016020">
    <property type="term" value="C:membrane"/>
    <property type="evidence" value="ECO:0007669"/>
    <property type="project" value="UniProtKB-SubCell"/>
</dbReference>
<keyword evidence="9 14" id="KW-1133">Transmembrane helix</keyword>
<feature type="domain" description="Protein kinase" evidence="16">
    <location>
        <begin position="407"/>
        <end position="727"/>
    </location>
</feature>
<dbReference type="EC" id="2.7.11.1" evidence="13"/>
<dbReference type="Gene3D" id="1.10.510.10">
    <property type="entry name" value="Transferase(Phosphotransferase) domain 1"/>
    <property type="match status" value="1"/>
</dbReference>
<dbReference type="FunFam" id="1.10.510.10:FF:000384">
    <property type="entry name" value="G-type lectin S-receptor-like serine/threonine-protein kinase"/>
    <property type="match status" value="1"/>
</dbReference>
<comment type="caution">
    <text evidence="19">The sequence shown here is derived from an EMBL/GenBank/DDBJ whole genome shotgun (WGS) entry which is preliminary data.</text>
</comment>
<keyword evidence="12" id="KW-0325">Glycoprotein</keyword>
<proteinExistence type="inferred from homology"/>
<comment type="subcellular location">
    <subcellularLocation>
        <location evidence="1">Membrane</location>
        <topology evidence="1">Single-pass membrane protein</topology>
    </subcellularLocation>
</comment>
<dbReference type="PIRSF" id="PIRSF000641">
    <property type="entry name" value="SRK"/>
    <property type="match status" value="1"/>
</dbReference>
<keyword evidence="3 13" id="KW-0808">Transferase</keyword>
<comment type="similarity">
    <text evidence="13">Belongs to the protein kinase superfamily. Ser/Thr protein kinase family.</text>
</comment>
<dbReference type="CDD" id="cd01098">
    <property type="entry name" value="PAN_AP_plant"/>
    <property type="match status" value="1"/>
</dbReference>
<evidence type="ECO:0000256" key="12">
    <source>
        <dbReference type="ARBA" id="ARBA00023180"/>
    </source>
</evidence>
<dbReference type="InterPro" id="IPR024171">
    <property type="entry name" value="SRK-like_kinase"/>
</dbReference>
<evidence type="ECO:0000256" key="9">
    <source>
        <dbReference type="ARBA" id="ARBA00022989"/>
    </source>
</evidence>
<dbReference type="GO" id="GO:0005524">
    <property type="term" value="F:ATP binding"/>
    <property type="evidence" value="ECO:0007669"/>
    <property type="project" value="UniProtKB-KW"/>
</dbReference>
<evidence type="ECO:0000313" key="19">
    <source>
        <dbReference type="EMBL" id="KAK4577814.1"/>
    </source>
</evidence>
<sequence length="761" mass="85835">MALTRIQKQEVSSTSKKPWLFHIVLLFFMSVTSGNLSTGSDTIFPGESLSGNQTIISEGGVFELGFFTPGNSLNYYIGIWYNGLPIPNKTVVWVANRNQPVSDPSSSTLHIRVWSTNSTSSLPNSTVGVLLDNGNFILRKISDISCIMWQSFDHPTDTWLPGAKFGYNKVTNDSQILTSWRSYENPAPGLFSTELEPKGTSYSLKWNRSNLYWTSGEWSGKIFSLLPEIDLNCYVKNLTFVSNENESYFIYSAASDFALTRSVLDVTGQLTLSVWWKEPQQWNLVWIKPRNQCEVYATCGAFSSCNEQNSTVCACIHGFEPSKLDKWNLKDQSDGCVRRAPLQCDHSGNDAFLLIPNMLFPVNSVALRVSNIEECKSACLSYCSCTAYAYDNGCFIWIGELVNLQQLSSENKIGREIHVRVAASKLSGSKAKTDRKTIWIVVGAIAAIFLLHGMVLTIKWRRQSARTFEAMDDSLMLFNYHELKKATENFSQKLGEGGFVKKLRSVKQDEKQFRFCAEASKWFIVYDYMPKGSLEAHLSRKGSQILDWKIRYNIALGTARGLTYLREECRDCIIHCDIKPENILLDADYNPKVADFGLAKLVGRDFSRVLITIRGTRGYLAPEWLSGEVIPPKVDVFSFGKLLFEIISGRRNTDMLNDDLSNYFPTSVANAINKGEEVMMLLDYKLENSDSNEELARACKVACWCIQDDEKDRPTMGQVVQILEGIMEVGMPPIPRILQRLAEDPVISNFYQETETSTSSY</sequence>
<evidence type="ECO:0000313" key="20">
    <source>
        <dbReference type="Proteomes" id="UP001324115"/>
    </source>
</evidence>
<evidence type="ECO:0000256" key="14">
    <source>
        <dbReference type="SAM" id="Phobius"/>
    </source>
</evidence>
<comment type="catalytic activity">
    <reaction evidence="13">
        <text>L-seryl-[protein] + ATP = O-phospho-L-seryl-[protein] + ADP + H(+)</text>
        <dbReference type="Rhea" id="RHEA:17989"/>
        <dbReference type="Rhea" id="RHEA-COMP:9863"/>
        <dbReference type="Rhea" id="RHEA-COMP:11604"/>
        <dbReference type="ChEBI" id="CHEBI:15378"/>
        <dbReference type="ChEBI" id="CHEBI:29999"/>
        <dbReference type="ChEBI" id="CHEBI:30616"/>
        <dbReference type="ChEBI" id="CHEBI:83421"/>
        <dbReference type="ChEBI" id="CHEBI:456216"/>
        <dbReference type="EC" id="2.7.11.1"/>
    </reaction>
</comment>
<feature type="transmembrane region" description="Helical" evidence="14">
    <location>
        <begin position="438"/>
        <end position="458"/>
    </location>
</feature>
<keyword evidence="10 14" id="KW-0472">Membrane</keyword>
<dbReference type="Proteomes" id="UP001324115">
    <property type="component" value="Unassembled WGS sequence"/>
</dbReference>
<keyword evidence="11" id="KW-1015">Disulfide bond</keyword>
<keyword evidence="6 13" id="KW-0547">Nucleotide-binding</keyword>
<dbReference type="InterPro" id="IPR003609">
    <property type="entry name" value="Pan_app"/>
</dbReference>
<evidence type="ECO:0000259" key="18">
    <source>
        <dbReference type="PROSITE" id="PS50948"/>
    </source>
</evidence>
<evidence type="ECO:0000259" key="17">
    <source>
        <dbReference type="PROSITE" id="PS50927"/>
    </source>
</evidence>
<dbReference type="PROSITE" id="PS50948">
    <property type="entry name" value="PAN"/>
    <property type="match status" value="1"/>
</dbReference>
<evidence type="ECO:0000256" key="5">
    <source>
        <dbReference type="ARBA" id="ARBA00022729"/>
    </source>
</evidence>
<dbReference type="PROSITE" id="PS50011">
    <property type="entry name" value="PROTEIN_KINASE_DOM"/>
    <property type="match status" value="1"/>
</dbReference>
<dbReference type="SUPFAM" id="SSF56112">
    <property type="entry name" value="Protein kinase-like (PK-like)"/>
    <property type="match status" value="1"/>
</dbReference>
<dbReference type="InterPro" id="IPR011009">
    <property type="entry name" value="Kinase-like_dom_sf"/>
</dbReference>
<dbReference type="PANTHER" id="PTHR47974">
    <property type="entry name" value="OS07G0415500 PROTEIN"/>
    <property type="match status" value="1"/>
</dbReference>
<evidence type="ECO:0000256" key="10">
    <source>
        <dbReference type="ARBA" id="ARBA00023136"/>
    </source>
</evidence>
<keyword evidence="4 14" id="KW-0812">Transmembrane</keyword>
<evidence type="ECO:0000256" key="15">
    <source>
        <dbReference type="SAM" id="SignalP"/>
    </source>
</evidence>
<dbReference type="PROSITE" id="PS50927">
    <property type="entry name" value="BULB_LECTIN"/>
    <property type="match status" value="1"/>
</dbReference>
<feature type="domain" description="Apple" evidence="18">
    <location>
        <begin position="344"/>
        <end position="422"/>
    </location>
</feature>
<keyword evidence="5 15" id="KW-0732">Signal</keyword>
<dbReference type="Pfam" id="PF00954">
    <property type="entry name" value="S_locus_glycop"/>
    <property type="match status" value="1"/>
</dbReference>
<dbReference type="InterPro" id="IPR036426">
    <property type="entry name" value="Bulb-type_lectin_dom_sf"/>
</dbReference>
<dbReference type="Pfam" id="PF08276">
    <property type="entry name" value="PAN_2"/>
    <property type="match status" value="1"/>
</dbReference>
<comment type="catalytic activity">
    <reaction evidence="13">
        <text>L-threonyl-[protein] + ATP = O-phospho-L-threonyl-[protein] + ADP + H(+)</text>
        <dbReference type="Rhea" id="RHEA:46608"/>
        <dbReference type="Rhea" id="RHEA-COMP:11060"/>
        <dbReference type="Rhea" id="RHEA-COMP:11605"/>
        <dbReference type="ChEBI" id="CHEBI:15378"/>
        <dbReference type="ChEBI" id="CHEBI:30013"/>
        <dbReference type="ChEBI" id="CHEBI:30616"/>
        <dbReference type="ChEBI" id="CHEBI:61977"/>
        <dbReference type="ChEBI" id="CHEBI:456216"/>
        <dbReference type="EC" id="2.7.11.1"/>
    </reaction>
</comment>
<accession>A0AAN7ER69</accession>
<evidence type="ECO:0000256" key="6">
    <source>
        <dbReference type="ARBA" id="ARBA00022741"/>
    </source>
</evidence>
<evidence type="ECO:0000256" key="8">
    <source>
        <dbReference type="ARBA" id="ARBA00022840"/>
    </source>
</evidence>
<dbReference type="InterPro" id="IPR000719">
    <property type="entry name" value="Prot_kinase_dom"/>
</dbReference>
<dbReference type="SMART" id="SM00473">
    <property type="entry name" value="PAN_AP"/>
    <property type="match status" value="1"/>
</dbReference>
<dbReference type="SMART" id="SM00220">
    <property type="entry name" value="S_TKc"/>
    <property type="match status" value="1"/>
</dbReference>
<dbReference type="AlphaFoldDB" id="A0AAN7ER69"/>
<keyword evidence="2 13" id="KW-0723">Serine/threonine-protein kinase</keyword>
<keyword evidence="20" id="KW-1185">Reference proteome</keyword>
<feature type="chain" id="PRO_5043012131" description="Receptor-like serine/threonine-protein kinase" evidence="15">
    <location>
        <begin position="35"/>
        <end position="761"/>
    </location>
</feature>
<organism evidence="19 20">
    <name type="scientific">Quercus rubra</name>
    <name type="common">Northern red oak</name>
    <name type="synonym">Quercus borealis</name>
    <dbReference type="NCBI Taxonomy" id="3512"/>
    <lineage>
        <taxon>Eukaryota</taxon>
        <taxon>Viridiplantae</taxon>
        <taxon>Streptophyta</taxon>
        <taxon>Embryophyta</taxon>
        <taxon>Tracheophyta</taxon>
        <taxon>Spermatophyta</taxon>
        <taxon>Magnoliopsida</taxon>
        <taxon>eudicotyledons</taxon>
        <taxon>Gunneridae</taxon>
        <taxon>Pentapetalae</taxon>
        <taxon>rosids</taxon>
        <taxon>fabids</taxon>
        <taxon>Fagales</taxon>
        <taxon>Fagaceae</taxon>
        <taxon>Quercus</taxon>
    </lineage>
</organism>
<protein>
    <recommendedName>
        <fullName evidence="13">Receptor-like serine/threonine-protein kinase</fullName>
        <ecNumber evidence="13">2.7.11.1</ecNumber>
    </recommendedName>
</protein>
<evidence type="ECO:0000256" key="3">
    <source>
        <dbReference type="ARBA" id="ARBA00022679"/>
    </source>
</evidence>
<evidence type="ECO:0000256" key="1">
    <source>
        <dbReference type="ARBA" id="ARBA00004167"/>
    </source>
</evidence>
<name>A0AAN7ER69_QUERU</name>
<dbReference type="PANTHER" id="PTHR47974:SF19">
    <property type="entry name" value="RECEPTOR-LIKE SERINE_THREONINE-PROTEIN KINASE"/>
    <property type="match status" value="1"/>
</dbReference>
<dbReference type="CDD" id="cd00028">
    <property type="entry name" value="B_lectin"/>
    <property type="match status" value="1"/>
</dbReference>